<feature type="compositionally biased region" description="Polar residues" evidence="1">
    <location>
        <begin position="1"/>
        <end position="10"/>
    </location>
</feature>
<feature type="region of interest" description="Disordered" evidence="1">
    <location>
        <begin position="1"/>
        <end position="42"/>
    </location>
</feature>
<accession>A0A5D2FZM4</accession>
<reference evidence="2 3" key="1">
    <citation type="submission" date="2019-06" db="EMBL/GenBank/DDBJ databases">
        <title>WGS assembly of Gossypium darwinii.</title>
        <authorList>
            <person name="Chen Z.J."/>
            <person name="Sreedasyam A."/>
            <person name="Ando A."/>
            <person name="Song Q."/>
            <person name="De L."/>
            <person name="Hulse-Kemp A."/>
            <person name="Ding M."/>
            <person name="Ye W."/>
            <person name="Kirkbride R."/>
            <person name="Jenkins J."/>
            <person name="Plott C."/>
            <person name="Lovell J."/>
            <person name="Lin Y.-M."/>
            <person name="Vaughn R."/>
            <person name="Liu B."/>
            <person name="Li W."/>
            <person name="Simpson S."/>
            <person name="Scheffler B."/>
            <person name="Saski C."/>
            <person name="Grover C."/>
            <person name="Hu G."/>
            <person name="Conover J."/>
            <person name="Carlson J."/>
            <person name="Shu S."/>
            <person name="Boston L."/>
            <person name="Williams M."/>
            <person name="Peterson D."/>
            <person name="Mcgee K."/>
            <person name="Jones D."/>
            <person name="Wendel J."/>
            <person name="Stelly D."/>
            <person name="Grimwood J."/>
            <person name="Schmutz J."/>
        </authorList>
    </citation>
    <scope>NUCLEOTIDE SEQUENCE [LARGE SCALE GENOMIC DNA]</scope>
    <source>
        <strain evidence="2">1808015.09</strain>
    </source>
</reference>
<dbReference type="EMBL" id="CM017694">
    <property type="protein sequence ID" value="TYH10758.1"/>
    <property type="molecule type" value="Genomic_DNA"/>
</dbReference>
<evidence type="ECO:0000256" key="1">
    <source>
        <dbReference type="SAM" id="MobiDB-lite"/>
    </source>
</evidence>
<protein>
    <submittedName>
        <fullName evidence="2">Uncharacterized protein</fullName>
    </submittedName>
</protein>
<proteinExistence type="predicted"/>
<evidence type="ECO:0000313" key="3">
    <source>
        <dbReference type="Proteomes" id="UP000323506"/>
    </source>
</evidence>
<name>A0A5D2FZM4_GOSDA</name>
<gene>
    <name evidence="2" type="ORF">ES288_A07G202300v1</name>
</gene>
<dbReference type="AlphaFoldDB" id="A0A5D2FZM4"/>
<dbReference type="Proteomes" id="UP000323506">
    <property type="component" value="Chromosome A07"/>
</dbReference>
<evidence type="ECO:0000313" key="2">
    <source>
        <dbReference type="EMBL" id="TYH10758.1"/>
    </source>
</evidence>
<organism evidence="2 3">
    <name type="scientific">Gossypium darwinii</name>
    <name type="common">Darwin's cotton</name>
    <name type="synonym">Gossypium barbadense var. darwinii</name>
    <dbReference type="NCBI Taxonomy" id="34276"/>
    <lineage>
        <taxon>Eukaryota</taxon>
        <taxon>Viridiplantae</taxon>
        <taxon>Streptophyta</taxon>
        <taxon>Embryophyta</taxon>
        <taxon>Tracheophyta</taxon>
        <taxon>Spermatophyta</taxon>
        <taxon>Magnoliopsida</taxon>
        <taxon>eudicotyledons</taxon>
        <taxon>Gunneridae</taxon>
        <taxon>Pentapetalae</taxon>
        <taxon>rosids</taxon>
        <taxon>malvids</taxon>
        <taxon>Malvales</taxon>
        <taxon>Malvaceae</taxon>
        <taxon>Malvoideae</taxon>
        <taxon>Gossypium</taxon>
    </lineage>
</organism>
<sequence>MKGENPTPSLDPTLEESRLQTTNQRSRRRGGGTGLGRATRELGRTCVRVAAWGLQRG</sequence>
<keyword evidence="3" id="KW-1185">Reference proteome</keyword>